<keyword evidence="7" id="KW-1185">Reference proteome</keyword>
<dbReference type="GO" id="GO:0035091">
    <property type="term" value="F:phosphatidylinositol binding"/>
    <property type="evidence" value="ECO:0007669"/>
    <property type="project" value="TreeGrafter"/>
</dbReference>
<accession>A0A1L7XM22</accession>
<dbReference type="SMART" id="SM00313">
    <property type="entry name" value="PXA"/>
    <property type="match status" value="1"/>
</dbReference>
<evidence type="ECO:0000259" key="5">
    <source>
        <dbReference type="PROSITE" id="PS51207"/>
    </source>
</evidence>
<dbReference type="PROSITE" id="PS51207">
    <property type="entry name" value="PXA"/>
    <property type="match status" value="1"/>
</dbReference>
<feature type="transmembrane region" description="Helical" evidence="4">
    <location>
        <begin position="318"/>
        <end position="340"/>
    </location>
</feature>
<keyword evidence="4" id="KW-0812">Transmembrane</keyword>
<protein>
    <submittedName>
        <fullName evidence="6">Related to MSS51 protein</fullName>
    </submittedName>
</protein>
<organism evidence="6 7">
    <name type="scientific">Phialocephala subalpina</name>
    <dbReference type="NCBI Taxonomy" id="576137"/>
    <lineage>
        <taxon>Eukaryota</taxon>
        <taxon>Fungi</taxon>
        <taxon>Dikarya</taxon>
        <taxon>Ascomycota</taxon>
        <taxon>Pezizomycotina</taxon>
        <taxon>Leotiomycetes</taxon>
        <taxon>Helotiales</taxon>
        <taxon>Mollisiaceae</taxon>
        <taxon>Phialocephala</taxon>
        <taxon>Phialocephala fortinii species complex</taxon>
    </lineage>
</organism>
<keyword evidence="4" id="KW-0472">Membrane</keyword>
<evidence type="ECO:0000256" key="3">
    <source>
        <dbReference type="SAM" id="MobiDB-lite"/>
    </source>
</evidence>
<keyword evidence="2" id="KW-0963">Cytoplasm</keyword>
<dbReference type="Pfam" id="PF02194">
    <property type="entry name" value="PXA"/>
    <property type="match status" value="1"/>
</dbReference>
<evidence type="ECO:0000256" key="4">
    <source>
        <dbReference type="SAM" id="Phobius"/>
    </source>
</evidence>
<feature type="compositionally biased region" description="Polar residues" evidence="3">
    <location>
        <begin position="1"/>
        <end position="23"/>
    </location>
</feature>
<name>A0A1L7XM22_9HELO</name>
<dbReference type="GO" id="GO:0045022">
    <property type="term" value="P:early endosome to late endosome transport"/>
    <property type="evidence" value="ECO:0007669"/>
    <property type="project" value="TreeGrafter"/>
</dbReference>
<dbReference type="STRING" id="576137.A0A1L7XM22"/>
<gene>
    <name evidence="6" type="ORF">PAC_16002</name>
</gene>
<dbReference type="AlphaFoldDB" id="A0A1L7XM22"/>
<sequence>MSRLQPRSKSLATSNVSSQSASATKEPISRPETPLTRRSTRPPPSDPLSERATLFLIRRTLCSQIGEKGRSTPQPIDALLPPLTSSNEVDLQLYAYISIIIRDFVQTWYGKITPDQTFVEEIVRIIAHCTRALEQRLRKVNLESLMFDELPELLEAHVQAYRTSHTTLHPPPFEQDPRQIYHSLWPFPPLSPVPRDGDQSAKLQQEHESAYRQLLVQGVLAVLLPTEDLENECLTAIVGQIFSDMIIGGSIGGKISEPWMLWEGITKIAEAIKAQLPKSKAQVRVERSNSDLMGTTPPRLNGANTRVWRIKRSLQRTFWLILQYGFLAFTAVRFFIVTFATASSLPSRIANATKTSSPALSKDEVDAADLSNTETVFSGRQTTSKQPIVKMKIWSCASSLLDLDVRMPWLSATISLLQWVAITGPGEIGNTDGLADK</sequence>
<dbReference type="GO" id="GO:0005770">
    <property type="term" value="C:late endosome"/>
    <property type="evidence" value="ECO:0007669"/>
    <property type="project" value="TreeGrafter"/>
</dbReference>
<comment type="subcellular location">
    <subcellularLocation>
        <location evidence="1">Cytoplasm</location>
    </subcellularLocation>
</comment>
<dbReference type="PANTHER" id="PTHR22999">
    <property type="entry name" value="PX SERINE/THREONINE KINASE PXK"/>
    <property type="match status" value="1"/>
</dbReference>
<reference evidence="6 7" key="1">
    <citation type="submission" date="2016-03" db="EMBL/GenBank/DDBJ databases">
        <authorList>
            <person name="Ploux O."/>
        </authorList>
    </citation>
    <scope>NUCLEOTIDE SEQUENCE [LARGE SCALE GENOMIC DNA]</scope>
    <source>
        <strain evidence="6 7">UAMH 11012</strain>
    </source>
</reference>
<keyword evidence="4" id="KW-1133">Transmembrane helix</keyword>
<evidence type="ECO:0000313" key="7">
    <source>
        <dbReference type="Proteomes" id="UP000184330"/>
    </source>
</evidence>
<feature type="region of interest" description="Disordered" evidence="3">
    <location>
        <begin position="1"/>
        <end position="49"/>
    </location>
</feature>
<dbReference type="EMBL" id="FJOG01000035">
    <property type="protein sequence ID" value="CZR66101.1"/>
    <property type="molecule type" value="Genomic_DNA"/>
</dbReference>
<dbReference type="InterPro" id="IPR051837">
    <property type="entry name" value="SortingNexin/PXDomain-PKLike"/>
</dbReference>
<dbReference type="InterPro" id="IPR003114">
    <property type="entry name" value="Phox_assoc"/>
</dbReference>
<evidence type="ECO:0000256" key="2">
    <source>
        <dbReference type="ARBA" id="ARBA00022490"/>
    </source>
</evidence>
<dbReference type="GO" id="GO:0005769">
    <property type="term" value="C:early endosome"/>
    <property type="evidence" value="ECO:0007669"/>
    <property type="project" value="TreeGrafter"/>
</dbReference>
<evidence type="ECO:0000313" key="6">
    <source>
        <dbReference type="EMBL" id="CZR66101.1"/>
    </source>
</evidence>
<dbReference type="Proteomes" id="UP000184330">
    <property type="component" value="Unassembled WGS sequence"/>
</dbReference>
<dbReference type="PANTHER" id="PTHR22999:SF23">
    <property type="entry name" value="SORTING NEXIN-16"/>
    <property type="match status" value="1"/>
</dbReference>
<dbReference type="OrthoDB" id="5582218at2759"/>
<proteinExistence type="predicted"/>
<evidence type="ECO:0000256" key="1">
    <source>
        <dbReference type="ARBA" id="ARBA00004496"/>
    </source>
</evidence>
<feature type="domain" description="PXA" evidence="5">
    <location>
        <begin position="86"/>
        <end position="272"/>
    </location>
</feature>